<feature type="signal peptide" evidence="5">
    <location>
        <begin position="1"/>
        <end position="32"/>
    </location>
</feature>
<dbReference type="SMART" id="SM00134">
    <property type="entry name" value="LU"/>
    <property type="match status" value="3"/>
</dbReference>
<dbReference type="InterPro" id="IPR050918">
    <property type="entry name" value="CNF-like_PLA2_Inhibitor"/>
</dbReference>
<dbReference type="InterPro" id="IPR045860">
    <property type="entry name" value="Snake_toxin-like_sf"/>
</dbReference>
<gene>
    <name evidence="7" type="ORF">RIMI_LOCUS4792108</name>
</gene>
<evidence type="ECO:0000256" key="3">
    <source>
        <dbReference type="ARBA" id="ARBA00022729"/>
    </source>
</evidence>
<feature type="domain" description="UPAR/Ly6" evidence="6">
    <location>
        <begin position="33"/>
        <end position="124"/>
    </location>
</feature>
<dbReference type="InterPro" id="IPR018363">
    <property type="entry name" value="CD59_antigen_CS"/>
</dbReference>
<protein>
    <recommendedName>
        <fullName evidence="6">UPAR/Ly6 domain-containing protein</fullName>
    </recommendedName>
</protein>
<dbReference type="SUPFAM" id="SSF57302">
    <property type="entry name" value="Snake toxin-like"/>
    <property type="match status" value="3"/>
</dbReference>
<feature type="compositionally biased region" description="Polar residues" evidence="4">
    <location>
        <begin position="322"/>
        <end position="339"/>
    </location>
</feature>
<dbReference type="EMBL" id="CAUEEQ010007888">
    <property type="protein sequence ID" value="CAJ0931635.1"/>
    <property type="molecule type" value="Genomic_DNA"/>
</dbReference>
<comment type="subcellular location">
    <subcellularLocation>
        <location evidence="1">Secreted</location>
    </subcellularLocation>
</comment>
<accession>A0ABN9L2L9</accession>
<evidence type="ECO:0000256" key="4">
    <source>
        <dbReference type="SAM" id="MobiDB-lite"/>
    </source>
</evidence>
<name>A0ABN9L2L9_9NEOB</name>
<evidence type="ECO:0000313" key="8">
    <source>
        <dbReference type="Proteomes" id="UP001176940"/>
    </source>
</evidence>
<evidence type="ECO:0000256" key="5">
    <source>
        <dbReference type="SAM" id="SignalP"/>
    </source>
</evidence>
<dbReference type="PANTHER" id="PTHR20914">
    <property type="entry name" value="LY6/PLAUR DOMAIN-CONTAINING PROTEIN 8"/>
    <property type="match status" value="1"/>
</dbReference>
<evidence type="ECO:0000256" key="2">
    <source>
        <dbReference type="ARBA" id="ARBA00022525"/>
    </source>
</evidence>
<keyword evidence="2" id="KW-0964">Secreted</keyword>
<dbReference type="PANTHER" id="PTHR20914:SF33">
    <property type="entry name" value="CELL WALL PROTEIN IFF6-LIKE ISOFORM X1"/>
    <property type="match status" value="1"/>
</dbReference>
<dbReference type="Proteomes" id="UP001176940">
    <property type="component" value="Unassembled WGS sequence"/>
</dbReference>
<dbReference type="InterPro" id="IPR016054">
    <property type="entry name" value="LY6_UPA_recep-like"/>
</dbReference>
<proteinExistence type="predicted"/>
<evidence type="ECO:0000256" key="1">
    <source>
        <dbReference type="ARBA" id="ARBA00004613"/>
    </source>
</evidence>
<sequence length="501" mass="53365">MAQGGKLRMGAHIAERSLLLGCLVALVIPAYSLKCHTCVGSDGCSPTEVTCPGDNDKCSTTALYVDSFPCKVQKVFKGCINSTKSSQKISISPNDRITLSLQQRICDSDLCNTKQIPGPNTTQNDLYCHSCISPGSDCNSDTMKTMRCTGEQKLCVDMKVVGSFGDISDVNIKGCGEIPSCTQNLVFSSQTSSVSVQCCNENFCNSGTDSKPEDKTPNGLQCYSCNTLDGSSCSTESVVKAQCYGALTSCLEIEGTFVKDGQTLPTVIKGCATPSICNVPILPLLQKLGTPTVKCCNQSLCNSQYSESGLQASGYLPVGNASPGTGIQNQPSTDATSGGNPLKTEHPAITKYGTGSHSNNGHTDHDKMFIDSESSTVSSPVNYSPGQAYDGMLSPGPSVVLNPIYSVNDGSSIPDAHPTFPDFTSYGEDSFFPNSNSDNDMNFPYNNEYNSYDNGGFTEIAYTDIDFPNSNDLSGGFTDVVYTDLDWNEDPSNSPHWLQIA</sequence>
<keyword evidence="8" id="KW-1185">Reference proteome</keyword>
<feature type="region of interest" description="Disordered" evidence="4">
    <location>
        <begin position="321"/>
        <end position="361"/>
    </location>
</feature>
<dbReference type="Pfam" id="PF00021">
    <property type="entry name" value="UPAR_LY6"/>
    <property type="match status" value="3"/>
</dbReference>
<dbReference type="PROSITE" id="PS00983">
    <property type="entry name" value="LY6_UPAR"/>
    <property type="match status" value="1"/>
</dbReference>
<dbReference type="Gene3D" id="2.10.60.10">
    <property type="entry name" value="CD59"/>
    <property type="match status" value="3"/>
</dbReference>
<organism evidence="7 8">
    <name type="scientific">Ranitomeya imitator</name>
    <name type="common">mimic poison frog</name>
    <dbReference type="NCBI Taxonomy" id="111125"/>
    <lineage>
        <taxon>Eukaryota</taxon>
        <taxon>Metazoa</taxon>
        <taxon>Chordata</taxon>
        <taxon>Craniata</taxon>
        <taxon>Vertebrata</taxon>
        <taxon>Euteleostomi</taxon>
        <taxon>Amphibia</taxon>
        <taxon>Batrachia</taxon>
        <taxon>Anura</taxon>
        <taxon>Neobatrachia</taxon>
        <taxon>Hyloidea</taxon>
        <taxon>Dendrobatidae</taxon>
        <taxon>Dendrobatinae</taxon>
        <taxon>Ranitomeya</taxon>
    </lineage>
</organism>
<feature type="domain" description="UPAR/Ly6" evidence="6">
    <location>
        <begin position="126"/>
        <end position="219"/>
    </location>
</feature>
<evidence type="ECO:0000313" key="7">
    <source>
        <dbReference type="EMBL" id="CAJ0931635.1"/>
    </source>
</evidence>
<keyword evidence="3 5" id="KW-0732">Signal</keyword>
<feature type="chain" id="PRO_5045513264" description="UPAR/Ly6 domain-containing protein" evidence="5">
    <location>
        <begin position="33"/>
        <end position="501"/>
    </location>
</feature>
<dbReference type="CDD" id="cd23558">
    <property type="entry name" value="TFP_LU_ECD_uPAR_rpt3"/>
    <property type="match status" value="1"/>
</dbReference>
<evidence type="ECO:0000259" key="6">
    <source>
        <dbReference type="SMART" id="SM00134"/>
    </source>
</evidence>
<feature type="domain" description="UPAR/Ly6" evidence="6">
    <location>
        <begin position="220"/>
        <end position="313"/>
    </location>
</feature>
<reference evidence="7" key="1">
    <citation type="submission" date="2023-07" db="EMBL/GenBank/DDBJ databases">
        <authorList>
            <person name="Stuckert A."/>
        </authorList>
    </citation>
    <scope>NUCLEOTIDE SEQUENCE</scope>
</reference>
<comment type="caution">
    <text evidence="7">The sequence shown here is derived from an EMBL/GenBank/DDBJ whole genome shotgun (WGS) entry which is preliminary data.</text>
</comment>